<accession>A0A4Q7M6L6</accession>
<dbReference type="Proteomes" id="UP000293289">
    <property type="component" value="Unassembled WGS sequence"/>
</dbReference>
<dbReference type="RefSeq" id="WP_130354367.1">
    <property type="nucleotide sequence ID" value="NZ_SGWY01000004.1"/>
</dbReference>
<name>A0A4Q7M6L6_9MICO</name>
<dbReference type="OrthoDB" id="9806840at2"/>
<gene>
    <name evidence="1" type="ORF">EV187_3545</name>
</gene>
<dbReference type="EMBL" id="SGWY01000004">
    <property type="protein sequence ID" value="RZS63636.1"/>
    <property type="molecule type" value="Genomic_DNA"/>
</dbReference>
<comment type="caution">
    <text evidence="1">The sequence shown here is derived from an EMBL/GenBank/DDBJ whole genome shotgun (WGS) entry which is preliminary data.</text>
</comment>
<protein>
    <submittedName>
        <fullName evidence="1">Uncharacterized protein DUF1036</fullName>
    </submittedName>
</protein>
<evidence type="ECO:0000313" key="2">
    <source>
        <dbReference type="Proteomes" id="UP000293289"/>
    </source>
</evidence>
<keyword evidence="2" id="KW-1185">Reference proteome</keyword>
<organism evidence="1 2">
    <name type="scientific">Agromyces ramosus</name>
    <dbReference type="NCBI Taxonomy" id="33879"/>
    <lineage>
        <taxon>Bacteria</taxon>
        <taxon>Bacillati</taxon>
        <taxon>Actinomycetota</taxon>
        <taxon>Actinomycetes</taxon>
        <taxon>Micrococcales</taxon>
        <taxon>Microbacteriaceae</taxon>
        <taxon>Agromyces</taxon>
    </lineage>
</organism>
<dbReference type="InterPro" id="IPR009380">
    <property type="entry name" value="DUF1036"/>
</dbReference>
<dbReference type="Pfam" id="PF06282">
    <property type="entry name" value="DUF1036"/>
    <property type="match status" value="1"/>
</dbReference>
<reference evidence="1 2" key="1">
    <citation type="submission" date="2019-02" db="EMBL/GenBank/DDBJ databases">
        <title>Genomic Encyclopedia of Type Strains, Phase IV (KMG-IV): sequencing the most valuable type-strain genomes for metagenomic binning, comparative biology and taxonomic classification.</title>
        <authorList>
            <person name="Goeker M."/>
        </authorList>
    </citation>
    <scope>NUCLEOTIDE SEQUENCE [LARGE SCALE GENOMIC DNA]</scope>
    <source>
        <strain evidence="1 2">DSM 43045</strain>
    </source>
</reference>
<evidence type="ECO:0000313" key="1">
    <source>
        <dbReference type="EMBL" id="RZS63636.1"/>
    </source>
</evidence>
<proteinExistence type="predicted"/>
<sequence>MAIYVHNGTASTMYVALAYHSPNCDGDNWAKKGWWQIGPGGRATIRGGASNGAKYFWYAENDAGMQWAGPFVTNLPVRAFDWCWRTSSTDSSPKGLRMLLVPTTSVNHSLVLQG</sequence>
<dbReference type="AlphaFoldDB" id="A0A4Q7M6L6"/>